<dbReference type="Pfam" id="PF08447">
    <property type="entry name" value="PAS_3"/>
    <property type="match status" value="1"/>
</dbReference>
<dbReference type="GO" id="GO:0016301">
    <property type="term" value="F:kinase activity"/>
    <property type="evidence" value="ECO:0007669"/>
    <property type="project" value="UniProtKB-KW"/>
</dbReference>
<dbReference type="Proteomes" id="UP000233350">
    <property type="component" value="Unassembled WGS sequence"/>
</dbReference>
<keyword evidence="3" id="KW-1185">Reference proteome</keyword>
<dbReference type="RefSeq" id="WP_101312998.1">
    <property type="nucleotide sequence ID" value="NZ_CP063529.1"/>
</dbReference>
<comment type="caution">
    <text evidence="2">The sequence shown here is derived from an EMBL/GenBank/DDBJ whole genome shotgun (WGS) entry which is preliminary data.</text>
</comment>
<proteinExistence type="predicted"/>
<dbReference type="EMBL" id="MBPK01000011">
    <property type="protein sequence ID" value="PKT81858.1"/>
    <property type="molecule type" value="Genomic_DNA"/>
</dbReference>
<gene>
    <name evidence="2" type="ORF">BCM31_01350</name>
</gene>
<keyword evidence="2" id="KW-0808">Transferase</keyword>
<dbReference type="InterPro" id="IPR035965">
    <property type="entry name" value="PAS-like_dom_sf"/>
</dbReference>
<organism evidence="2 3">
    <name type="scientific">Helicobacter winghamensis</name>
    <dbReference type="NCBI Taxonomy" id="157268"/>
    <lineage>
        <taxon>Bacteria</taxon>
        <taxon>Pseudomonadati</taxon>
        <taxon>Campylobacterota</taxon>
        <taxon>Epsilonproteobacteria</taxon>
        <taxon>Campylobacterales</taxon>
        <taxon>Helicobacteraceae</taxon>
        <taxon>Helicobacter</taxon>
    </lineage>
</organism>
<dbReference type="AlphaFoldDB" id="A0A2N3PKA7"/>
<keyword evidence="2" id="KW-0418">Kinase</keyword>
<sequence>MESALKLLKNEVLLNDDTLITSKTDLKGKIIYGNLDFIKYGAYSEKEFLGKPHKLVRHPFMPRAAFKLLWSTIEAKREFFAFVCNFSKNGKTYWVFTNVTPSYDENGKVIGYYSVRRRPSKAGIETIIEIYKQLLVIEKEKGLDASVQFVMEYLQQNKIGWNEFIISLQKQAEVGGYR</sequence>
<dbReference type="CDD" id="cd00130">
    <property type="entry name" value="PAS"/>
    <property type="match status" value="1"/>
</dbReference>
<protein>
    <submittedName>
        <fullName evidence="2">Histidine kinase</fullName>
    </submittedName>
</protein>
<dbReference type="STRING" id="556267.HWAG_00693"/>
<dbReference type="Gene3D" id="3.30.450.20">
    <property type="entry name" value="PAS domain"/>
    <property type="match status" value="1"/>
</dbReference>
<evidence type="ECO:0000259" key="1">
    <source>
        <dbReference type="Pfam" id="PF08447"/>
    </source>
</evidence>
<feature type="domain" description="PAS fold-3" evidence="1">
    <location>
        <begin position="43"/>
        <end position="115"/>
    </location>
</feature>
<evidence type="ECO:0000313" key="3">
    <source>
        <dbReference type="Proteomes" id="UP000233350"/>
    </source>
</evidence>
<dbReference type="InterPro" id="IPR000014">
    <property type="entry name" value="PAS"/>
</dbReference>
<reference evidence="2 3" key="1">
    <citation type="submission" date="2016-07" db="EMBL/GenBank/DDBJ databases">
        <title>Detection of Helicobacter winghamensis from caecal content of red fox (Vulpes vulpes).</title>
        <authorList>
            <person name="Zanoni R.G."/>
            <person name="Florio D."/>
            <person name="Caffara M."/>
            <person name="Renzi M."/>
            <person name="Parisi A."/>
            <person name="Pasquali F."/>
            <person name="Manfreda G."/>
        </authorList>
    </citation>
    <scope>NUCLEOTIDE SEQUENCE [LARGE SCALE GENOMIC DNA]</scope>
    <source>
        <strain evidence="2 3">295_13</strain>
    </source>
</reference>
<accession>A0A2N3PKA7</accession>
<name>A0A2N3PKA7_9HELI</name>
<dbReference type="NCBIfam" id="TIGR00229">
    <property type="entry name" value="sensory_box"/>
    <property type="match status" value="1"/>
</dbReference>
<dbReference type="OrthoDB" id="9806477at2"/>
<evidence type="ECO:0000313" key="2">
    <source>
        <dbReference type="EMBL" id="PKT81858.1"/>
    </source>
</evidence>
<dbReference type="InterPro" id="IPR013655">
    <property type="entry name" value="PAS_fold_3"/>
</dbReference>
<dbReference type="SUPFAM" id="SSF55785">
    <property type="entry name" value="PYP-like sensor domain (PAS domain)"/>
    <property type="match status" value="1"/>
</dbReference>